<dbReference type="Pfam" id="PF13193">
    <property type="entry name" value="AMP-binding_C"/>
    <property type="match status" value="1"/>
</dbReference>
<dbReference type="Proteomes" id="UP001222770">
    <property type="component" value="Unassembled WGS sequence"/>
</dbReference>
<dbReference type="EMBL" id="JAROCY010000015">
    <property type="protein sequence ID" value="MDF8334639.1"/>
    <property type="molecule type" value="Genomic_DNA"/>
</dbReference>
<evidence type="ECO:0000259" key="4">
    <source>
        <dbReference type="Pfam" id="PF13193"/>
    </source>
</evidence>
<dbReference type="InterPro" id="IPR000873">
    <property type="entry name" value="AMP-dep_synth/lig_dom"/>
</dbReference>
<dbReference type="Gene3D" id="3.40.50.12780">
    <property type="entry name" value="N-terminal domain of ligase-like"/>
    <property type="match status" value="1"/>
</dbReference>
<feature type="domain" description="AMP-dependent synthetase/ligase" evidence="3">
    <location>
        <begin position="20"/>
        <end position="418"/>
    </location>
</feature>
<dbReference type="InterPro" id="IPR042099">
    <property type="entry name" value="ANL_N_sf"/>
</dbReference>
<keyword evidence="2" id="KW-0436">Ligase</keyword>
<dbReference type="PROSITE" id="PS00455">
    <property type="entry name" value="AMP_BINDING"/>
    <property type="match status" value="1"/>
</dbReference>
<proteinExistence type="inferred from homology"/>
<dbReference type="SUPFAM" id="SSF56801">
    <property type="entry name" value="Acetyl-CoA synthetase-like"/>
    <property type="match status" value="1"/>
</dbReference>
<keyword evidence="6" id="KW-1185">Reference proteome</keyword>
<organism evidence="5 6">
    <name type="scientific">Novosphingobium cyanobacteriorum</name>
    <dbReference type="NCBI Taxonomy" id="3024215"/>
    <lineage>
        <taxon>Bacteria</taxon>
        <taxon>Pseudomonadati</taxon>
        <taxon>Pseudomonadota</taxon>
        <taxon>Alphaproteobacteria</taxon>
        <taxon>Sphingomonadales</taxon>
        <taxon>Sphingomonadaceae</taxon>
        <taxon>Novosphingobium</taxon>
    </lineage>
</organism>
<name>A0ABT6CM82_9SPHN</name>
<protein>
    <submittedName>
        <fullName evidence="5">AMP-binding protein</fullName>
    </submittedName>
</protein>
<gene>
    <name evidence="5" type="ORF">POM99_15630</name>
</gene>
<dbReference type="PANTHER" id="PTHR43201">
    <property type="entry name" value="ACYL-COA SYNTHETASE"/>
    <property type="match status" value="1"/>
</dbReference>
<evidence type="ECO:0000313" key="6">
    <source>
        <dbReference type="Proteomes" id="UP001222770"/>
    </source>
</evidence>
<dbReference type="InterPro" id="IPR020845">
    <property type="entry name" value="AMP-binding_CS"/>
</dbReference>
<sequence>MKQSQQGAAGPILTMGAMIRASAARFGSRQAVVFPDRRISYAELDAAARRWAAAMIALGVQPGQHVGLFMPTCPQFIEAFYGIAMAGAVAVPVNARYQSHELAYLCKDADLVALVTAGQVAETLDYRDRVRAALPSLSGPSLARCAEGRGLQLDEAPMLHTVVSLDGPGQGADQPGMLPASRALALGDGVDAAAIDRRIDDVDGEDIAMILYTSGTTSHPKGAMISHRGQVGNSRNLGRRYECTSADKVWSPLPIFHIAGILPMTMILDLGGTYMTVPHFDAGQALEMLGREGATIAYPSFVTIMQDLINHPTFKTTDLSKLRLMNSNFAVQPAWIKDAVVAAMPHTVQVGTYGLTEAAGTVSTSRLHDSFAVRTGRCGYTLEEWEMRIVDPETGKDCGTDERGEIVLRSPNMLKGYYNAPEKTAEAIRDGWFHTGDIGSVDADGNVMFHGRTKDMLKVGGENVAAAEIETMLQTHPAVKLAQVVGLPDERYVEVPAAFVELAEGTSVSEAELIAHCKGKLAGFKIPRHVRIVNEWPMSTSKIQKFKLRDGLLDELGLG</sequence>
<dbReference type="RefSeq" id="WP_277279411.1">
    <property type="nucleotide sequence ID" value="NZ_JAROCY010000015.1"/>
</dbReference>
<evidence type="ECO:0000313" key="5">
    <source>
        <dbReference type="EMBL" id="MDF8334639.1"/>
    </source>
</evidence>
<dbReference type="Pfam" id="PF00501">
    <property type="entry name" value="AMP-binding"/>
    <property type="match status" value="1"/>
</dbReference>
<reference evidence="5 6" key="1">
    <citation type="submission" date="2023-03" db="EMBL/GenBank/DDBJ databases">
        <title>Novosphingobium cyanobacteriorum sp. nov., isolated from a eutrophic reservoir during the Microcystis bloom period.</title>
        <authorList>
            <person name="Kang M."/>
            <person name="Le V."/>
            <person name="Ko S.-R."/>
            <person name="Lee S.-A."/>
            <person name="Ahn C.-Y."/>
        </authorList>
    </citation>
    <scope>NUCLEOTIDE SEQUENCE [LARGE SCALE GENOMIC DNA]</scope>
    <source>
        <strain evidence="5 6">HBC54</strain>
    </source>
</reference>
<dbReference type="PANTHER" id="PTHR43201:SF5">
    <property type="entry name" value="MEDIUM-CHAIN ACYL-COA LIGASE ACSF2, MITOCHONDRIAL"/>
    <property type="match status" value="1"/>
</dbReference>
<evidence type="ECO:0000256" key="1">
    <source>
        <dbReference type="ARBA" id="ARBA00006432"/>
    </source>
</evidence>
<comment type="caution">
    <text evidence="5">The sequence shown here is derived from an EMBL/GenBank/DDBJ whole genome shotgun (WGS) entry which is preliminary data.</text>
</comment>
<dbReference type="InterPro" id="IPR045851">
    <property type="entry name" value="AMP-bd_C_sf"/>
</dbReference>
<dbReference type="InterPro" id="IPR025110">
    <property type="entry name" value="AMP-bd_C"/>
</dbReference>
<feature type="domain" description="AMP-binding enzyme C-terminal" evidence="4">
    <location>
        <begin position="468"/>
        <end position="541"/>
    </location>
</feature>
<evidence type="ECO:0000256" key="2">
    <source>
        <dbReference type="ARBA" id="ARBA00022598"/>
    </source>
</evidence>
<accession>A0ABT6CM82</accession>
<evidence type="ECO:0000259" key="3">
    <source>
        <dbReference type="Pfam" id="PF00501"/>
    </source>
</evidence>
<comment type="similarity">
    <text evidence="1">Belongs to the ATP-dependent AMP-binding enzyme family.</text>
</comment>
<dbReference type="Gene3D" id="3.30.300.30">
    <property type="match status" value="1"/>
</dbReference>